<dbReference type="EMBL" id="JH930468">
    <property type="protein sequence ID" value="EKM61879.1"/>
    <property type="molecule type" value="Genomic_DNA"/>
</dbReference>
<reference evidence="1 2" key="1">
    <citation type="journal article" date="2012" name="BMC Genomics">
        <title>Comparative genomics of the white-rot fungi, Phanerochaete carnosa and P. chrysosporium, to elucidate the genetic basis of the distinct wood types they colonize.</title>
        <authorList>
            <person name="Suzuki H."/>
            <person name="MacDonald J."/>
            <person name="Syed K."/>
            <person name="Salamov A."/>
            <person name="Hori C."/>
            <person name="Aerts A."/>
            <person name="Henrissat B."/>
            <person name="Wiebenga A."/>
            <person name="vanKuyk P.A."/>
            <person name="Barry K."/>
            <person name="Lindquist E."/>
            <person name="LaButti K."/>
            <person name="Lapidus A."/>
            <person name="Lucas S."/>
            <person name="Coutinho P."/>
            <person name="Gong Y."/>
            <person name="Samejima M."/>
            <person name="Mahadevan R."/>
            <person name="Abou-Zaid M."/>
            <person name="de Vries R.P."/>
            <person name="Igarashi K."/>
            <person name="Yadav J.S."/>
            <person name="Grigoriev I.V."/>
            <person name="Master E.R."/>
        </authorList>
    </citation>
    <scope>NUCLEOTIDE SEQUENCE [LARGE SCALE GENOMIC DNA]</scope>
    <source>
        <strain evidence="1 2">HHB-10118-sp</strain>
    </source>
</reference>
<accession>K5WRL4</accession>
<keyword evidence="2" id="KW-1185">Reference proteome</keyword>
<name>K5WRL4_PHACS</name>
<sequence length="146" mass="16194">MSRTATRTLGFRTYATYHYLAGILLCLYKTHSLFPPHDFRPAVTPALVALNRVTSAKLTRADTPTLYLATMYDFDDTPGLLVVGNRFGKLALLNFSTVLLPTLAGCLLRSEFVSEDGGMGLFNVAVTCSLTPPFPCSAPRYHRWMR</sequence>
<dbReference type="KEGG" id="pco:PHACADRAFT_248781"/>
<dbReference type="InParanoid" id="K5WRL4"/>
<proteinExistence type="predicted"/>
<evidence type="ECO:0000313" key="2">
    <source>
        <dbReference type="Proteomes" id="UP000008370"/>
    </source>
</evidence>
<dbReference type="OrthoDB" id="2803853at2759"/>
<dbReference type="GeneID" id="18914442"/>
<gene>
    <name evidence="1" type="ORF">PHACADRAFT_248781</name>
</gene>
<protein>
    <submittedName>
        <fullName evidence="1">Uncharacterized protein</fullName>
    </submittedName>
</protein>
<organism evidence="1 2">
    <name type="scientific">Phanerochaete carnosa (strain HHB-10118-sp)</name>
    <name type="common">White-rot fungus</name>
    <name type="synonym">Peniophora carnosa</name>
    <dbReference type="NCBI Taxonomy" id="650164"/>
    <lineage>
        <taxon>Eukaryota</taxon>
        <taxon>Fungi</taxon>
        <taxon>Dikarya</taxon>
        <taxon>Basidiomycota</taxon>
        <taxon>Agaricomycotina</taxon>
        <taxon>Agaricomycetes</taxon>
        <taxon>Polyporales</taxon>
        <taxon>Phanerochaetaceae</taxon>
        <taxon>Phanerochaete</taxon>
    </lineage>
</organism>
<dbReference type="AlphaFoldDB" id="K5WRL4"/>
<dbReference type="HOGENOM" id="CLU_1778138_0_0_1"/>
<dbReference type="RefSeq" id="XP_007391271.1">
    <property type="nucleotide sequence ID" value="XM_007391209.1"/>
</dbReference>
<evidence type="ECO:0000313" key="1">
    <source>
        <dbReference type="EMBL" id="EKM61879.1"/>
    </source>
</evidence>
<dbReference type="Proteomes" id="UP000008370">
    <property type="component" value="Unassembled WGS sequence"/>
</dbReference>